<reference evidence="3 4" key="1">
    <citation type="submission" date="2019-09" db="EMBL/GenBank/DDBJ databases">
        <authorList>
            <person name="Chandra G."/>
            <person name="Truman W A."/>
        </authorList>
    </citation>
    <scope>NUCLEOTIDE SEQUENCE [LARGE SCALE GENOMIC DNA]</scope>
    <source>
        <strain evidence="3">PS718</strain>
    </source>
</reference>
<proteinExistence type="predicted"/>
<organism evidence="3 4">
    <name type="scientific">Pseudomonas fluorescens</name>
    <dbReference type="NCBI Taxonomy" id="294"/>
    <lineage>
        <taxon>Bacteria</taxon>
        <taxon>Pseudomonadati</taxon>
        <taxon>Pseudomonadota</taxon>
        <taxon>Gammaproteobacteria</taxon>
        <taxon>Pseudomonadales</taxon>
        <taxon>Pseudomonadaceae</taxon>
        <taxon>Pseudomonas</taxon>
    </lineage>
</organism>
<dbReference type="Proteomes" id="UP000325375">
    <property type="component" value="Unassembled WGS sequence"/>
</dbReference>
<gene>
    <name evidence="1" type="ORF">PS718_05595</name>
    <name evidence="2" type="ORF">PS718_05627</name>
    <name evidence="3" type="ORF">PS718_05628</name>
</gene>
<evidence type="ECO:0000313" key="4">
    <source>
        <dbReference type="Proteomes" id="UP000325375"/>
    </source>
</evidence>
<protein>
    <submittedName>
        <fullName evidence="3">Uncharacterized protein</fullName>
    </submittedName>
</protein>
<sequence>MLHQRLEKRRQQTIEILARRPRHLPGQERYSVFEQVKDAAQLIELGHGVGRGIFQGDLLAQGKDRQIRRPHPREADQFGHVLQKMRVGAGVLGGNQHARETMMGRSHQTPFRVVGGRNDTETFLFQLPGNASDTIAGDRVGLDVAMDDQHRKLQIFVHGAQCPEAADSNLPMHSG</sequence>
<name>A0A5E7FJE3_PSEFL</name>
<dbReference type="EMBL" id="CABVHX010000045">
    <property type="protein sequence ID" value="VVO38687.1"/>
    <property type="molecule type" value="Genomic_DNA"/>
</dbReference>
<dbReference type="EMBL" id="CABVHX010000056">
    <property type="protein sequence ID" value="VVO39034.1"/>
    <property type="molecule type" value="Genomic_DNA"/>
</dbReference>
<evidence type="ECO:0000313" key="1">
    <source>
        <dbReference type="EMBL" id="VVO38687.1"/>
    </source>
</evidence>
<dbReference type="EMBL" id="CABVHX010000055">
    <property type="protein sequence ID" value="VVO39019.1"/>
    <property type="molecule type" value="Genomic_DNA"/>
</dbReference>
<dbReference type="AlphaFoldDB" id="A0A5E7FJE3"/>
<evidence type="ECO:0000313" key="3">
    <source>
        <dbReference type="EMBL" id="VVO39034.1"/>
    </source>
</evidence>
<evidence type="ECO:0000313" key="2">
    <source>
        <dbReference type="EMBL" id="VVO39019.1"/>
    </source>
</evidence>
<accession>A0A5E7FJE3</accession>